<keyword evidence="6" id="KW-0472">Membrane</keyword>
<keyword evidence="10" id="KW-1185">Reference proteome</keyword>
<accession>A0ABS3TXK1</accession>
<evidence type="ECO:0000259" key="8">
    <source>
        <dbReference type="Pfam" id="PF00746"/>
    </source>
</evidence>
<evidence type="ECO:0000313" key="10">
    <source>
        <dbReference type="Proteomes" id="UP000681341"/>
    </source>
</evidence>
<dbReference type="NCBIfam" id="TIGR01167">
    <property type="entry name" value="LPXTG_anchor"/>
    <property type="match status" value="1"/>
</dbReference>
<dbReference type="Proteomes" id="UP000681341">
    <property type="component" value="Unassembled WGS sequence"/>
</dbReference>
<dbReference type="Pfam" id="PF00746">
    <property type="entry name" value="Gram_pos_anchor"/>
    <property type="match status" value="1"/>
</dbReference>
<sequence length="365" mass="39020">MNRTLKRVLGLSGSVVLGLAGAVAFASGAQAHHPEIQGITECTPDGGWTVVWQVKDWDSDNGSAGKITEILTDGEFNEGTEIVVGASLPAFDSGDYLEGSQNFSADVDLASITIKGEWDNGAKGETSSTVSAPEGGCTEEPPAEPEPEYEFGGGSDCVGVYVWADNYNPDALAEFTFAPSNGDAVTYTPEVDEGFYEYFYVDSAEEGLTVDIFVGEELVDTIEWYDNELCSYIAVESDCDGLTITLTVPADGEETYFEVYADTMEEPLGYTLAAGESEVVEIPAAGEEFWAWYYIETPKDATGGELYWAPCDEETPSPSGTPSAQPQLPTTGSSMTIMIGSAAALIVAAAAIFLIMRRRRAAQDW</sequence>
<dbReference type="EMBL" id="JAGFNP010000001">
    <property type="protein sequence ID" value="MBO3731241.1"/>
    <property type="molecule type" value="Genomic_DNA"/>
</dbReference>
<keyword evidence="1" id="KW-0134">Cell wall</keyword>
<name>A0ABS3TXK1_9ACTN</name>
<dbReference type="InterPro" id="IPR019931">
    <property type="entry name" value="LPXTG_anchor"/>
</dbReference>
<comment type="caution">
    <text evidence="9">The sequence shown here is derived from an EMBL/GenBank/DDBJ whole genome shotgun (WGS) entry which is preliminary data.</text>
</comment>
<feature type="signal peptide" evidence="7">
    <location>
        <begin position="1"/>
        <end position="31"/>
    </location>
</feature>
<dbReference type="RefSeq" id="WP_208493903.1">
    <property type="nucleotide sequence ID" value="NZ_JAGFNP010000001.1"/>
</dbReference>
<reference evidence="9 10" key="1">
    <citation type="submission" date="2021-03" db="EMBL/GenBank/DDBJ databases">
        <title>Glycomyces sp. nov., a novel actinomycete isolated from soil.</title>
        <authorList>
            <person name="Yang X."/>
            <person name="Xu X."/>
        </authorList>
    </citation>
    <scope>NUCLEOTIDE SEQUENCE [LARGE SCALE GENOMIC DNA]</scope>
    <source>
        <strain evidence="9 10">NEAU-S30</strain>
    </source>
</reference>
<keyword evidence="4" id="KW-0572">Peptidoglycan-anchor</keyword>
<feature type="transmembrane region" description="Helical" evidence="6">
    <location>
        <begin position="335"/>
        <end position="356"/>
    </location>
</feature>
<feature type="region of interest" description="Disordered" evidence="5">
    <location>
        <begin position="120"/>
        <end position="151"/>
    </location>
</feature>
<feature type="region of interest" description="Disordered" evidence="5">
    <location>
        <begin position="310"/>
        <end position="331"/>
    </location>
</feature>
<feature type="domain" description="Gram-positive cocci surface proteins LPxTG" evidence="8">
    <location>
        <begin position="322"/>
        <end position="360"/>
    </location>
</feature>
<keyword evidence="6" id="KW-1133">Transmembrane helix</keyword>
<feature type="compositionally biased region" description="Polar residues" evidence="5">
    <location>
        <begin position="316"/>
        <end position="331"/>
    </location>
</feature>
<evidence type="ECO:0000256" key="4">
    <source>
        <dbReference type="ARBA" id="ARBA00023088"/>
    </source>
</evidence>
<evidence type="ECO:0000256" key="5">
    <source>
        <dbReference type="SAM" id="MobiDB-lite"/>
    </source>
</evidence>
<keyword evidence="3 7" id="KW-0732">Signal</keyword>
<evidence type="ECO:0000313" key="9">
    <source>
        <dbReference type="EMBL" id="MBO3731241.1"/>
    </source>
</evidence>
<protein>
    <submittedName>
        <fullName evidence="9">LPXTG cell wall anchor domain-containing protein</fullName>
    </submittedName>
</protein>
<proteinExistence type="predicted"/>
<organism evidence="9 10">
    <name type="scientific">Glycomyces niveus</name>
    <dbReference type="NCBI Taxonomy" id="2820287"/>
    <lineage>
        <taxon>Bacteria</taxon>
        <taxon>Bacillati</taxon>
        <taxon>Actinomycetota</taxon>
        <taxon>Actinomycetes</taxon>
        <taxon>Glycomycetales</taxon>
        <taxon>Glycomycetaceae</taxon>
        <taxon>Glycomyces</taxon>
    </lineage>
</organism>
<feature type="chain" id="PRO_5047132750" evidence="7">
    <location>
        <begin position="32"/>
        <end position="365"/>
    </location>
</feature>
<evidence type="ECO:0000256" key="7">
    <source>
        <dbReference type="SAM" id="SignalP"/>
    </source>
</evidence>
<evidence type="ECO:0000256" key="6">
    <source>
        <dbReference type="SAM" id="Phobius"/>
    </source>
</evidence>
<evidence type="ECO:0000256" key="3">
    <source>
        <dbReference type="ARBA" id="ARBA00022729"/>
    </source>
</evidence>
<evidence type="ECO:0000256" key="1">
    <source>
        <dbReference type="ARBA" id="ARBA00022512"/>
    </source>
</evidence>
<keyword evidence="2" id="KW-0964">Secreted</keyword>
<evidence type="ECO:0000256" key="2">
    <source>
        <dbReference type="ARBA" id="ARBA00022525"/>
    </source>
</evidence>
<gene>
    <name evidence="9" type="ORF">J5V16_00275</name>
</gene>
<keyword evidence="6" id="KW-0812">Transmembrane</keyword>